<evidence type="ECO:0000259" key="1">
    <source>
        <dbReference type="Pfam" id="PF12697"/>
    </source>
</evidence>
<keyword evidence="2" id="KW-0378">Hydrolase</keyword>
<evidence type="ECO:0000313" key="3">
    <source>
        <dbReference type="Proteomes" id="UP001059380"/>
    </source>
</evidence>
<dbReference type="AlphaFoldDB" id="A0A9J7BXL6"/>
<dbReference type="EMBL" id="CP093313">
    <property type="protein sequence ID" value="UWZ86690.1"/>
    <property type="molecule type" value="Genomic_DNA"/>
</dbReference>
<reference evidence="2" key="1">
    <citation type="submission" date="2021-04" db="EMBL/GenBank/DDBJ databases">
        <title>Phylogenetic analysis of Acidobacteriaceae.</title>
        <authorList>
            <person name="Qiu L."/>
            <person name="Zhang Q."/>
        </authorList>
    </citation>
    <scope>NUCLEOTIDE SEQUENCE</scope>
    <source>
        <strain evidence="2">DSM 25168</strain>
    </source>
</reference>
<dbReference type="PANTHER" id="PTHR43358">
    <property type="entry name" value="ALPHA/BETA-HYDROLASE"/>
    <property type="match status" value="1"/>
</dbReference>
<dbReference type="PANTHER" id="PTHR43358:SF4">
    <property type="entry name" value="ALPHA_BETA HYDROLASE FOLD-1 DOMAIN-CONTAINING PROTEIN"/>
    <property type="match status" value="1"/>
</dbReference>
<dbReference type="Gene3D" id="3.40.50.1820">
    <property type="entry name" value="alpha/beta hydrolase"/>
    <property type="match status" value="1"/>
</dbReference>
<name>A0A9J7BXL6_9BACT</name>
<dbReference type="Proteomes" id="UP001059380">
    <property type="component" value="Chromosome"/>
</dbReference>
<gene>
    <name evidence="2" type="ORF">MOP44_12260</name>
</gene>
<dbReference type="KEGG" id="orp:MOP44_12260"/>
<dbReference type="RefSeq" id="WP_260796327.1">
    <property type="nucleotide sequence ID" value="NZ_CP093313.1"/>
</dbReference>
<organism evidence="2 3">
    <name type="scientific">Occallatibacter riparius</name>
    <dbReference type="NCBI Taxonomy" id="1002689"/>
    <lineage>
        <taxon>Bacteria</taxon>
        <taxon>Pseudomonadati</taxon>
        <taxon>Acidobacteriota</taxon>
        <taxon>Terriglobia</taxon>
        <taxon>Terriglobales</taxon>
        <taxon>Acidobacteriaceae</taxon>
        <taxon>Occallatibacter</taxon>
    </lineage>
</organism>
<keyword evidence="3" id="KW-1185">Reference proteome</keyword>
<accession>A0A9J7BXL6</accession>
<protein>
    <submittedName>
        <fullName evidence="2">Alpha/beta fold hydrolase</fullName>
    </submittedName>
</protein>
<evidence type="ECO:0000313" key="2">
    <source>
        <dbReference type="EMBL" id="UWZ86690.1"/>
    </source>
</evidence>
<dbReference type="GO" id="GO:0016787">
    <property type="term" value="F:hydrolase activity"/>
    <property type="evidence" value="ECO:0007669"/>
    <property type="project" value="UniProtKB-KW"/>
</dbReference>
<proteinExistence type="predicted"/>
<dbReference type="Pfam" id="PF12697">
    <property type="entry name" value="Abhydrolase_6"/>
    <property type="match status" value="1"/>
</dbReference>
<feature type="domain" description="AB hydrolase-1" evidence="1">
    <location>
        <begin position="88"/>
        <end position="289"/>
    </location>
</feature>
<dbReference type="InterPro" id="IPR000073">
    <property type="entry name" value="AB_hydrolase_1"/>
</dbReference>
<dbReference type="InterPro" id="IPR029058">
    <property type="entry name" value="AB_hydrolase_fold"/>
</dbReference>
<dbReference type="SUPFAM" id="SSF53474">
    <property type="entry name" value="alpha/beta-Hydrolases"/>
    <property type="match status" value="1"/>
</dbReference>
<sequence>MRVRRRIVATGLAAITMWLLVCILAGIFAAEGALHPGRNPLTGNLRERAVELAAENHGLLADVSITAGDGSTLRAWSIVPASRNGDAVILLHGQADNRAGLLGPAGLLLRHGYAVLLPDARAHGESGGAIATYGVLEADDIHRWVAWMRNAEQPRCVDGIGDSMGAAELLRSLEVEHGYCAVVAESSFSSFREVAYDRMGQWFGTGPWIGRTILHPAVDLGFLYAGVKYGMNLDRASPLHAVAASATPVLLIHGLADTNIPPRHSEQIKRAQPGVALWEPPHADHCGASSADPAGYEAHVIGWLVAHDAH</sequence>
<dbReference type="InterPro" id="IPR052920">
    <property type="entry name" value="DNA-binding_regulatory"/>
</dbReference>